<gene>
    <name evidence="1" type="ORF">L833_4687</name>
</gene>
<organism evidence="1 2">
    <name type="scientific">Mycobacteroides abscessus MAB_091912_2446</name>
    <dbReference type="NCBI Taxonomy" id="1335414"/>
    <lineage>
        <taxon>Bacteria</taxon>
        <taxon>Bacillati</taxon>
        <taxon>Actinomycetota</taxon>
        <taxon>Actinomycetes</taxon>
        <taxon>Mycobacteriales</taxon>
        <taxon>Mycobacteriaceae</taxon>
        <taxon>Mycobacteroides</taxon>
        <taxon>Mycobacteroides abscessus</taxon>
    </lineage>
</organism>
<dbReference type="Proteomes" id="UP000018502">
    <property type="component" value="Unassembled WGS sequence"/>
</dbReference>
<name>A0A829MDJ9_9MYCO</name>
<sequence length="62" mass="6946">MSKWKVREMLEHASRENLCDKGMPWPENHAQIADWILAMNLNITVQPPSGAEAIAAFARGGR</sequence>
<evidence type="ECO:0000313" key="2">
    <source>
        <dbReference type="Proteomes" id="UP000018502"/>
    </source>
</evidence>
<accession>A0A829MDJ9</accession>
<dbReference type="AlphaFoldDB" id="A0A829MDJ9"/>
<comment type="caution">
    <text evidence="1">The sequence shown here is derived from an EMBL/GenBank/DDBJ whole genome shotgun (WGS) entry which is preliminary data.</text>
</comment>
<protein>
    <submittedName>
        <fullName evidence="1">Uncharacterized protein</fullName>
    </submittedName>
</protein>
<proteinExistence type="predicted"/>
<reference evidence="1 2" key="1">
    <citation type="journal article" date="2014" name="Emerg. Infect. Dis.">
        <title>High-level Relatedness among Mycobacterium abscessus subsp. massiliense Strains from Widely Separated Outbreaks.</title>
        <authorList>
            <person name="Tettelin H."/>
            <person name="Davidson R.M."/>
            <person name="Agrawal S."/>
            <person name="Aitken M.L."/>
            <person name="Shallom S."/>
            <person name="Hasan N.A."/>
            <person name="Strong M."/>
            <person name="Nogueira de Moura V.C."/>
            <person name="De Groote M.A."/>
            <person name="Duarte R.S."/>
            <person name="Hine E."/>
            <person name="Parankush S."/>
            <person name="Su Q."/>
            <person name="Daugherty S.C."/>
            <person name="Fraser C.M."/>
            <person name="Brown-Elliott B.A."/>
            <person name="Wallace R.J.Jr."/>
            <person name="Holland S.M."/>
            <person name="Sampaio E.P."/>
            <person name="Olivier K.N."/>
            <person name="Jackson M."/>
            <person name="Zelazny A.M."/>
        </authorList>
    </citation>
    <scope>NUCLEOTIDE SEQUENCE [LARGE SCALE GENOMIC DNA]</scope>
    <source>
        <strain evidence="1 2">MAB_091912_2446</strain>
    </source>
</reference>
<dbReference type="EMBL" id="AYTF01000002">
    <property type="protein sequence ID" value="ESV62282.1"/>
    <property type="molecule type" value="Genomic_DNA"/>
</dbReference>
<evidence type="ECO:0000313" key="1">
    <source>
        <dbReference type="EMBL" id="ESV62282.1"/>
    </source>
</evidence>